<dbReference type="AlphaFoldDB" id="A0A9P4NN96"/>
<feature type="compositionally biased region" description="Basic and acidic residues" evidence="1">
    <location>
        <begin position="72"/>
        <end position="91"/>
    </location>
</feature>
<proteinExistence type="predicted"/>
<keyword evidence="3" id="KW-1185">Reference proteome</keyword>
<comment type="caution">
    <text evidence="2">The sequence shown here is derived from an EMBL/GenBank/DDBJ whole genome shotgun (WGS) entry which is preliminary data.</text>
</comment>
<sequence>MPIPPDLRLADQEHYKAWYEHTHRQNAEWNALAKKVFDICGCDICLYRREQSNENFQIAREADRLLLKSKQKNIENRKHLQQKSDRSKAENEASSGTRKRIDEDHSESDTDLVISSFKCVKARNQGRTANAAWGEENIQMVPEEFGNRGAIEGCNRQCSQLPSDIRTPDDMAQDTLDEQQSFAKQRSGEFPLAMSTFTHYRIRVNRWS</sequence>
<dbReference type="EMBL" id="MU007055">
    <property type="protein sequence ID" value="KAF2428275.1"/>
    <property type="molecule type" value="Genomic_DNA"/>
</dbReference>
<name>A0A9P4NN96_9PEZI</name>
<dbReference type="Proteomes" id="UP000800235">
    <property type="component" value="Unassembled WGS sequence"/>
</dbReference>
<feature type="region of interest" description="Disordered" evidence="1">
    <location>
        <begin position="72"/>
        <end position="107"/>
    </location>
</feature>
<evidence type="ECO:0000313" key="3">
    <source>
        <dbReference type="Proteomes" id="UP000800235"/>
    </source>
</evidence>
<protein>
    <submittedName>
        <fullName evidence="2">Uncharacterized protein</fullName>
    </submittedName>
</protein>
<gene>
    <name evidence="2" type="ORF">EJ08DRAFT_325595</name>
</gene>
<organism evidence="2 3">
    <name type="scientific">Tothia fuscella</name>
    <dbReference type="NCBI Taxonomy" id="1048955"/>
    <lineage>
        <taxon>Eukaryota</taxon>
        <taxon>Fungi</taxon>
        <taxon>Dikarya</taxon>
        <taxon>Ascomycota</taxon>
        <taxon>Pezizomycotina</taxon>
        <taxon>Dothideomycetes</taxon>
        <taxon>Pleosporomycetidae</taxon>
        <taxon>Venturiales</taxon>
        <taxon>Cylindrosympodiaceae</taxon>
        <taxon>Tothia</taxon>
    </lineage>
</organism>
<reference evidence="2" key="1">
    <citation type="journal article" date="2020" name="Stud. Mycol.">
        <title>101 Dothideomycetes genomes: a test case for predicting lifestyles and emergence of pathogens.</title>
        <authorList>
            <person name="Haridas S."/>
            <person name="Albert R."/>
            <person name="Binder M."/>
            <person name="Bloem J."/>
            <person name="Labutti K."/>
            <person name="Salamov A."/>
            <person name="Andreopoulos B."/>
            <person name="Baker S."/>
            <person name="Barry K."/>
            <person name="Bills G."/>
            <person name="Bluhm B."/>
            <person name="Cannon C."/>
            <person name="Castanera R."/>
            <person name="Culley D."/>
            <person name="Daum C."/>
            <person name="Ezra D."/>
            <person name="Gonzalez J."/>
            <person name="Henrissat B."/>
            <person name="Kuo A."/>
            <person name="Liang C."/>
            <person name="Lipzen A."/>
            <person name="Lutzoni F."/>
            <person name="Magnuson J."/>
            <person name="Mondo S."/>
            <person name="Nolan M."/>
            <person name="Ohm R."/>
            <person name="Pangilinan J."/>
            <person name="Park H.-J."/>
            <person name="Ramirez L."/>
            <person name="Alfaro M."/>
            <person name="Sun H."/>
            <person name="Tritt A."/>
            <person name="Yoshinaga Y."/>
            <person name="Zwiers L.-H."/>
            <person name="Turgeon B."/>
            <person name="Goodwin S."/>
            <person name="Spatafora J."/>
            <person name="Crous P."/>
            <person name="Grigoriev I."/>
        </authorList>
    </citation>
    <scope>NUCLEOTIDE SEQUENCE</scope>
    <source>
        <strain evidence="2">CBS 130266</strain>
    </source>
</reference>
<evidence type="ECO:0000256" key="1">
    <source>
        <dbReference type="SAM" id="MobiDB-lite"/>
    </source>
</evidence>
<accession>A0A9P4NN96</accession>
<evidence type="ECO:0000313" key="2">
    <source>
        <dbReference type="EMBL" id="KAF2428275.1"/>
    </source>
</evidence>